<reference evidence="2 3" key="1">
    <citation type="submission" date="2017-08" db="EMBL/GenBank/DDBJ databases">
        <title>Infants hospitalized years apart are colonized by the same room-sourced microbial strains.</title>
        <authorList>
            <person name="Brooks B."/>
            <person name="Olm M.R."/>
            <person name="Firek B.A."/>
            <person name="Baker R."/>
            <person name="Thomas B.C."/>
            <person name="Morowitz M.J."/>
            <person name="Banfield J.F."/>
        </authorList>
    </citation>
    <scope>NUCLEOTIDE SEQUENCE [LARGE SCALE GENOMIC DNA]</scope>
    <source>
        <strain evidence="2">S2_003_000_R2_4</strain>
    </source>
</reference>
<organism evidence="2 3">
    <name type="scientific">Caulobacter segnis</name>
    <dbReference type="NCBI Taxonomy" id="88688"/>
    <lineage>
        <taxon>Bacteria</taxon>
        <taxon>Pseudomonadati</taxon>
        <taxon>Pseudomonadota</taxon>
        <taxon>Alphaproteobacteria</taxon>
        <taxon>Caulobacterales</taxon>
        <taxon>Caulobacteraceae</taxon>
        <taxon>Caulobacter</taxon>
    </lineage>
</organism>
<keyword evidence="1" id="KW-0732">Signal</keyword>
<proteinExistence type="predicted"/>
<dbReference type="InterPro" id="IPR058067">
    <property type="entry name" value="CC_3452-like"/>
</dbReference>
<dbReference type="NCBIfam" id="NF047636">
    <property type="entry name" value="CC_3452_fam"/>
    <property type="match status" value="1"/>
</dbReference>
<gene>
    <name evidence="2" type="ORF">DI526_18615</name>
</gene>
<dbReference type="EMBL" id="QFQZ01000076">
    <property type="protein sequence ID" value="PZR31805.1"/>
    <property type="molecule type" value="Genomic_DNA"/>
</dbReference>
<dbReference type="AlphaFoldDB" id="A0A2W5V943"/>
<feature type="chain" id="PRO_5016116115" evidence="1">
    <location>
        <begin position="26"/>
        <end position="108"/>
    </location>
</feature>
<feature type="signal peptide" evidence="1">
    <location>
        <begin position="1"/>
        <end position="25"/>
    </location>
</feature>
<dbReference type="Proteomes" id="UP000249393">
    <property type="component" value="Unassembled WGS sequence"/>
</dbReference>
<protein>
    <submittedName>
        <fullName evidence="2">Uncharacterized protein</fullName>
    </submittedName>
</protein>
<name>A0A2W5V943_9CAUL</name>
<dbReference type="RefSeq" id="WP_304281153.1">
    <property type="nucleotide sequence ID" value="NZ_QFQZ01000076.1"/>
</dbReference>
<evidence type="ECO:0000313" key="2">
    <source>
        <dbReference type="EMBL" id="PZR31805.1"/>
    </source>
</evidence>
<dbReference type="Pfam" id="PF26624">
    <property type="entry name" value="DUF8200"/>
    <property type="match status" value="1"/>
</dbReference>
<sequence>MRTASRAGLMACALLAGLSAGSAFAADSEGAWLKLKTPPASAQFIQDGSVWRCKEDTCTTTKVRALPVARACRKLAGQLGELTAFNYRGEPLDDAAIAECNTAAKPKG</sequence>
<evidence type="ECO:0000256" key="1">
    <source>
        <dbReference type="SAM" id="SignalP"/>
    </source>
</evidence>
<comment type="caution">
    <text evidence="2">The sequence shown here is derived from an EMBL/GenBank/DDBJ whole genome shotgun (WGS) entry which is preliminary data.</text>
</comment>
<dbReference type="InterPro" id="IPR058513">
    <property type="entry name" value="DUF8200"/>
</dbReference>
<accession>A0A2W5V943</accession>
<evidence type="ECO:0000313" key="3">
    <source>
        <dbReference type="Proteomes" id="UP000249393"/>
    </source>
</evidence>